<dbReference type="InterPro" id="IPR004226">
    <property type="entry name" value="TBCA"/>
</dbReference>
<sequence length="107" mass="12272">MDASRQLTIKTGVVTRLHKELQVYRDEADKTRNTIEKMEKDAAADEYEIRQQRRVLAESERIIPDSEQRLAKAIDDLEDLLDSTEDSHGASEEYKKASAAIKLVRPE</sequence>
<protein>
    <recommendedName>
        <fullName evidence="3">Tubulin-specific chaperone A</fullName>
    </recommendedName>
</protein>
<feature type="compositionally biased region" description="Basic and acidic residues" evidence="5">
    <location>
        <begin position="85"/>
        <end position="96"/>
    </location>
</feature>
<dbReference type="InterPro" id="IPR036126">
    <property type="entry name" value="TBCA_sf"/>
</dbReference>
<dbReference type="OrthoDB" id="296187at2759"/>
<comment type="subcellular location">
    <subcellularLocation>
        <location evidence="3">Cytoplasm</location>
        <location evidence="3">Cytoskeleton</location>
    </subcellularLocation>
</comment>
<comment type="subunit">
    <text evidence="3">Supercomplex made of cofactors A to E. Cofactors A and D function by capturing and stabilizing tubulin in a quasi-native conformation. Cofactor E binds to the cofactor D-tubulin complex; interaction with cofactor C then causes the release of tubulin polypeptides that are committed to the native state.</text>
</comment>
<name>A0A9P6VSZ1_RHOMI</name>
<dbReference type="PANTHER" id="PTHR21500:SF0">
    <property type="entry name" value="TUBULIN-SPECIFIC CHAPERONE A"/>
    <property type="match status" value="1"/>
</dbReference>
<keyword evidence="4" id="KW-0175">Coiled coil</keyword>
<organism evidence="6 7">
    <name type="scientific">Rhodotorula mucilaginosa</name>
    <name type="common">Yeast</name>
    <name type="synonym">Rhodotorula rubra</name>
    <dbReference type="NCBI Taxonomy" id="5537"/>
    <lineage>
        <taxon>Eukaryota</taxon>
        <taxon>Fungi</taxon>
        <taxon>Dikarya</taxon>
        <taxon>Basidiomycota</taxon>
        <taxon>Pucciniomycotina</taxon>
        <taxon>Microbotryomycetes</taxon>
        <taxon>Sporidiobolales</taxon>
        <taxon>Sporidiobolaceae</taxon>
        <taxon>Rhodotorula</taxon>
    </lineage>
</organism>
<dbReference type="Gene3D" id="1.20.58.90">
    <property type="match status" value="1"/>
</dbReference>
<evidence type="ECO:0000313" key="6">
    <source>
        <dbReference type="EMBL" id="KAG0653955.1"/>
    </source>
</evidence>
<comment type="similarity">
    <text evidence="1 3">Belongs to the TBCA family.</text>
</comment>
<evidence type="ECO:0000313" key="7">
    <source>
        <dbReference type="Proteomes" id="UP000777482"/>
    </source>
</evidence>
<dbReference type="GO" id="GO:0005829">
    <property type="term" value="C:cytosol"/>
    <property type="evidence" value="ECO:0007669"/>
    <property type="project" value="TreeGrafter"/>
</dbReference>
<dbReference type="PANTHER" id="PTHR21500">
    <property type="entry name" value="TUBULIN-SPECIFIC CHAPERONE A"/>
    <property type="match status" value="1"/>
</dbReference>
<dbReference type="AlphaFoldDB" id="A0A9P6VSZ1"/>
<dbReference type="GO" id="GO:0048487">
    <property type="term" value="F:beta-tubulin binding"/>
    <property type="evidence" value="ECO:0007669"/>
    <property type="project" value="InterPro"/>
</dbReference>
<keyword evidence="3" id="KW-0963">Cytoplasm</keyword>
<evidence type="ECO:0000256" key="4">
    <source>
        <dbReference type="SAM" id="Coils"/>
    </source>
</evidence>
<dbReference type="GO" id="GO:0007023">
    <property type="term" value="P:post-chaperonin tubulin folding pathway"/>
    <property type="evidence" value="ECO:0007669"/>
    <property type="project" value="UniProtKB-UniRule"/>
</dbReference>
<dbReference type="GO" id="GO:0007021">
    <property type="term" value="P:tubulin complex assembly"/>
    <property type="evidence" value="ECO:0007669"/>
    <property type="project" value="UniProtKB-UniRule"/>
</dbReference>
<evidence type="ECO:0000256" key="5">
    <source>
        <dbReference type="SAM" id="MobiDB-lite"/>
    </source>
</evidence>
<gene>
    <name evidence="6" type="ORF">C6P46_002037</name>
</gene>
<evidence type="ECO:0000256" key="3">
    <source>
        <dbReference type="RuleBase" id="RU364030"/>
    </source>
</evidence>
<feature type="region of interest" description="Disordered" evidence="5">
    <location>
        <begin position="83"/>
        <end position="107"/>
    </location>
</feature>
<keyword evidence="7" id="KW-1185">Reference proteome</keyword>
<dbReference type="EMBL" id="PUHQ01000167">
    <property type="protein sequence ID" value="KAG0653955.1"/>
    <property type="molecule type" value="Genomic_DNA"/>
</dbReference>
<reference evidence="6 7" key="1">
    <citation type="submission" date="2020-11" db="EMBL/GenBank/DDBJ databases">
        <title>Kefir isolates.</title>
        <authorList>
            <person name="Marcisauskas S."/>
            <person name="Kim Y."/>
            <person name="Blasche S."/>
        </authorList>
    </citation>
    <scope>NUCLEOTIDE SEQUENCE [LARGE SCALE GENOMIC DNA]</scope>
    <source>
        <strain evidence="6 7">KR</strain>
    </source>
</reference>
<dbReference type="Proteomes" id="UP000777482">
    <property type="component" value="Unassembled WGS sequence"/>
</dbReference>
<evidence type="ECO:0000256" key="2">
    <source>
        <dbReference type="ARBA" id="ARBA00023186"/>
    </source>
</evidence>
<dbReference type="GO" id="GO:0005874">
    <property type="term" value="C:microtubule"/>
    <property type="evidence" value="ECO:0007669"/>
    <property type="project" value="UniProtKB-KW"/>
</dbReference>
<dbReference type="SUPFAM" id="SSF46988">
    <property type="entry name" value="Tubulin chaperone cofactor A"/>
    <property type="match status" value="1"/>
</dbReference>
<keyword evidence="2 3" id="KW-0143">Chaperone</keyword>
<comment type="caution">
    <text evidence="6">The sequence shown here is derived from an EMBL/GenBank/DDBJ whole genome shotgun (WGS) entry which is preliminary data.</text>
</comment>
<proteinExistence type="inferred from homology"/>
<keyword evidence="3" id="KW-0493">Microtubule</keyword>
<evidence type="ECO:0000256" key="1">
    <source>
        <dbReference type="ARBA" id="ARBA00006806"/>
    </source>
</evidence>
<accession>A0A9P6VSZ1</accession>
<keyword evidence="3" id="KW-0206">Cytoskeleton</keyword>
<feature type="coiled-coil region" evidence="4">
    <location>
        <begin position="14"/>
        <end position="41"/>
    </location>
</feature>
<dbReference type="Pfam" id="PF02970">
    <property type="entry name" value="TBCA"/>
    <property type="match status" value="1"/>
</dbReference>